<keyword evidence="1" id="KW-0732">Signal</keyword>
<dbReference type="AlphaFoldDB" id="A0AAU9N228"/>
<organism evidence="2 3">
    <name type="scientific">Lactuca virosa</name>
    <dbReference type="NCBI Taxonomy" id="75947"/>
    <lineage>
        <taxon>Eukaryota</taxon>
        <taxon>Viridiplantae</taxon>
        <taxon>Streptophyta</taxon>
        <taxon>Embryophyta</taxon>
        <taxon>Tracheophyta</taxon>
        <taxon>Spermatophyta</taxon>
        <taxon>Magnoliopsida</taxon>
        <taxon>eudicotyledons</taxon>
        <taxon>Gunneridae</taxon>
        <taxon>Pentapetalae</taxon>
        <taxon>asterids</taxon>
        <taxon>campanulids</taxon>
        <taxon>Asterales</taxon>
        <taxon>Asteraceae</taxon>
        <taxon>Cichorioideae</taxon>
        <taxon>Cichorieae</taxon>
        <taxon>Lactucinae</taxon>
        <taxon>Lactuca</taxon>
    </lineage>
</organism>
<proteinExistence type="predicted"/>
<feature type="signal peptide" evidence="1">
    <location>
        <begin position="1"/>
        <end position="18"/>
    </location>
</feature>
<evidence type="ECO:0000256" key="1">
    <source>
        <dbReference type="SAM" id="SignalP"/>
    </source>
</evidence>
<evidence type="ECO:0000313" key="3">
    <source>
        <dbReference type="Proteomes" id="UP001157418"/>
    </source>
</evidence>
<reference evidence="2 3" key="1">
    <citation type="submission" date="2022-01" db="EMBL/GenBank/DDBJ databases">
        <authorList>
            <person name="Xiong W."/>
            <person name="Schranz E."/>
        </authorList>
    </citation>
    <scope>NUCLEOTIDE SEQUENCE [LARGE SCALE GENOMIC DNA]</scope>
</reference>
<comment type="caution">
    <text evidence="2">The sequence shown here is derived from an EMBL/GenBank/DDBJ whole genome shotgun (WGS) entry which is preliminary data.</text>
</comment>
<keyword evidence="3" id="KW-1185">Reference proteome</keyword>
<accession>A0AAU9N228</accession>
<dbReference type="Proteomes" id="UP001157418">
    <property type="component" value="Unassembled WGS sequence"/>
</dbReference>
<gene>
    <name evidence="2" type="ORF">LVIROSA_LOCUS17205</name>
</gene>
<name>A0AAU9N228_9ASTR</name>
<sequence length="69" mass="8076">MFDWLMGHILFFTPLVLIQEKPLLPPNFPSMTIFVAIKVHFQGVFINMHFCYSDDISHMFKNIDFAGIL</sequence>
<evidence type="ECO:0000313" key="2">
    <source>
        <dbReference type="EMBL" id="CAH1430429.1"/>
    </source>
</evidence>
<feature type="chain" id="PRO_5043314196" evidence="1">
    <location>
        <begin position="19"/>
        <end position="69"/>
    </location>
</feature>
<dbReference type="EMBL" id="CAKMRJ010003334">
    <property type="protein sequence ID" value="CAH1430429.1"/>
    <property type="molecule type" value="Genomic_DNA"/>
</dbReference>
<protein>
    <submittedName>
        <fullName evidence="2">Uncharacterized protein</fullName>
    </submittedName>
</protein>